<dbReference type="AlphaFoldDB" id="A0A3A1R263"/>
<evidence type="ECO:0000313" key="4">
    <source>
        <dbReference type="EMBL" id="RIW36134.1"/>
    </source>
</evidence>
<accession>A0A3A1R263</accession>
<reference evidence="4 5" key="1">
    <citation type="submission" date="2018-09" db="EMBL/GenBank/DDBJ databases">
        <title>Bacillus saliacetes sp. nov., isolated from Thai shrimp paste (Ka-pi).</title>
        <authorList>
            <person name="Daroonpunt R."/>
            <person name="Tanasupawat S."/>
            <person name="Yiamsombut S."/>
        </authorList>
    </citation>
    <scope>NUCLEOTIDE SEQUENCE [LARGE SCALE GENOMIC DNA]</scope>
    <source>
        <strain evidence="4 5">SKP7-4</strain>
    </source>
</reference>
<evidence type="ECO:0000256" key="1">
    <source>
        <dbReference type="SAM" id="Phobius"/>
    </source>
</evidence>
<dbReference type="EMBL" id="QXIR01000006">
    <property type="protein sequence ID" value="RIW36134.1"/>
    <property type="molecule type" value="Genomic_DNA"/>
</dbReference>
<dbReference type="Pfam" id="PF13791">
    <property type="entry name" value="Sigma_reg_C"/>
    <property type="match status" value="1"/>
</dbReference>
<evidence type="ECO:0000259" key="2">
    <source>
        <dbReference type="Pfam" id="PF13791"/>
    </source>
</evidence>
<protein>
    <recommendedName>
        <fullName evidence="6">Sigma factor regulator C-terminal domain-containing protein</fullName>
    </recommendedName>
</protein>
<gene>
    <name evidence="4" type="ORF">D3H55_06665</name>
</gene>
<dbReference type="OrthoDB" id="2730366at2"/>
<evidence type="ECO:0008006" key="6">
    <source>
        <dbReference type="Google" id="ProtNLM"/>
    </source>
</evidence>
<sequence>MVSDWDEGLENKIMKNYRFKFTARIIKVITAIFLLYAFYMMGVNIIADSMKWDRKHLYNISLMLDWKFPNVKTPMDPPVSAMDGLWTQRMEVPLYEQVGKEDYSTGSINMKKGLLPGSSQLQYEWETDTSNDYFGFYLPENPNSGKKYSPHESDSAWTTLEKVHEGTVAELAFSTTEFMKPIELQKTLENYDIQVLWMPLYTGEMKEFKAGYGSSGNDMQLTGVYGLSSGREHDKDYMSQSQMLLDSRHMGDLQDAMLDSMKNMLEKESERYYDSFLGLDHLQERYDYLKKEGFAVYGAVVTGPVKELLKLKEIEGIHGVQVGSMEYWNWDAY</sequence>
<feature type="domain" description="Sigma factor regulator N-terminal" evidence="3">
    <location>
        <begin position="12"/>
        <end position="102"/>
    </location>
</feature>
<organism evidence="4 5">
    <name type="scientific">Bacillus salacetis</name>
    <dbReference type="NCBI Taxonomy" id="2315464"/>
    <lineage>
        <taxon>Bacteria</taxon>
        <taxon>Bacillati</taxon>
        <taxon>Bacillota</taxon>
        <taxon>Bacilli</taxon>
        <taxon>Bacillales</taxon>
        <taxon>Bacillaceae</taxon>
        <taxon>Bacillus</taxon>
    </lineage>
</organism>
<feature type="transmembrane region" description="Helical" evidence="1">
    <location>
        <begin position="25"/>
        <end position="47"/>
    </location>
</feature>
<dbReference type="Proteomes" id="UP000265801">
    <property type="component" value="Unassembled WGS sequence"/>
</dbReference>
<comment type="caution">
    <text evidence="4">The sequence shown here is derived from an EMBL/GenBank/DDBJ whole genome shotgun (WGS) entry which is preliminary data.</text>
</comment>
<evidence type="ECO:0000259" key="3">
    <source>
        <dbReference type="Pfam" id="PF13800"/>
    </source>
</evidence>
<keyword evidence="1" id="KW-0472">Membrane</keyword>
<keyword evidence="1" id="KW-1133">Transmembrane helix</keyword>
<keyword evidence="1" id="KW-0812">Transmembrane</keyword>
<feature type="domain" description="Sigma factor regulator C-terminal" evidence="2">
    <location>
        <begin position="160"/>
        <end position="323"/>
    </location>
</feature>
<dbReference type="InterPro" id="IPR029101">
    <property type="entry name" value="Sigma_reg_N"/>
</dbReference>
<evidence type="ECO:0000313" key="5">
    <source>
        <dbReference type="Proteomes" id="UP000265801"/>
    </source>
</evidence>
<dbReference type="Pfam" id="PF13800">
    <property type="entry name" value="Sigma_reg_N"/>
    <property type="match status" value="1"/>
</dbReference>
<keyword evidence="5" id="KW-1185">Reference proteome</keyword>
<proteinExistence type="predicted"/>
<name>A0A3A1R263_9BACI</name>
<dbReference type="InterPro" id="IPR025672">
    <property type="entry name" value="Sigma_reg_C_dom"/>
</dbReference>